<gene>
    <name evidence="1" type="ORF">V6X73_03205</name>
</gene>
<proteinExistence type="predicted"/>
<evidence type="ECO:0000313" key="2">
    <source>
        <dbReference type="Proteomes" id="UP001556709"/>
    </source>
</evidence>
<dbReference type="RefSeq" id="WP_367957768.1">
    <property type="nucleotide sequence ID" value="NZ_JBAKFH010000006.1"/>
</dbReference>
<accession>A0ABV3TAT0</accession>
<dbReference type="Proteomes" id="UP001556709">
    <property type="component" value="Unassembled WGS sequence"/>
</dbReference>
<name>A0ABV3TAT0_9GAMM</name>
<dbReference type="EMBL" id="JBAKFM010000001">
    <property type="protein sequence ID" value="MEX0468738.1"/>
    <property type="molecule type" value="Genomic_DNA"/>
</dbReference>
<sequence length="54" mass="5760">MQAEKISHSEIDAALRQAEMIRSAYIAGACKSLVHRVRQGLGDRAAAGHGLASR</sequence>
<reference evidence="1 2" key="1">
    <citation type="submission" date="2024-02" db="EMBL/GenBank/DDBJ databases">
        <title>New especies of Spiribacter isolated from saline water.</title>
        <authorList>
            <person name="Leon M.J."/>
            <person name="De La Haba R."/>
            <person name="Sanchez-Porro C."/>
            <person name="Ventosa A."/>
        </authorList>
    </citation>
    <scope>NUCLEOTIDE SEQUENCE [LARGE SCALE GENOMIC DNA]</scope>
    <source>
        <strain evidence="2">ag22IC6-390</strain>
    </source>
</reference>
<evidence type="ECO:0000313" key="1">
    <source>
        <dbReference type="EMBL" id="MEX0468738.1"/>
    </source>
</evidence>
<keyword evidence="2" id="KW-1185">Reference proteome</keyword>
<organism evidence="1 2">
    <name type="scientific">Spiribacter pallidus</name>
    <dbReference type="NCBI Taxonomy" id="1987936"/>
    <lineage>
        <taxon>Bacteria</taxon>
        <taxon>Pseudomonadati</taxon>
        <taxon>Pseudomonadota</taxon>
        <taxon>Gammaproteobacteria</taxon>
        <taxon>Chromatiales</taxon>
        <taxon>Ectothiorhodospiraceae</taxon>
        <taxon>Spiribacter</taxon>
    </lineage>
</organism>
<comment type="caution">
    <text evidence="1">The sequence shown here is derived from an EMBL/GenBank/DDBJ whole genome shotgun (WGS) entry which is preliminary data.</text>
</comment>
<protein>
    <submittedName>
        <fullName evidence="1">Uncharacterized protein</fullName>
    </submittedName>
</protein>